<dbReference type="Pfam" id="PF22486">
    <property type="entry name" value="MATH_2"/>
    <property type="match status" value="1"/>
</dbReference>
<dbReference type="EMBL" id="JASCZI010186190">
    <property type="protein sequence ID" value="MED6190692.1"/>
    <property type="molecule type" value="Genomic_DNA"/>
</dbReference>
<gene>
    <name evidence="2" type="ORF">PIB30_108223</name>
</gene>
<evidence type="ECO:0000259" key="1">
    <source>
        <dbReference type="PROSITE" id="PS50144"/>
    </source>
</evidence>
<evidence type="ECO:0000313" key="3">
    <source>
        <dbReference type="Proteomes" id="UP001341840"/>
    </source>
</evidence>
<dbReference type="Proteomes" id="UP001341840">
    <property type="component" value="Unassembled WGS sequence"/>
</dbReference>
<dbReference type="Gene3D" id="2.60.210.10">
    <property type="entry name" value="Apoptosis, Tumor Necrosis Factor Receptor Associated Protein 2, Chain A"/>
    <property type="match status" value="1"/>
</dbReference>
<proteinExistence type="predicted"/>
<reference evidence="2 3" key="1">
    <citation type="journal article" date="2023" name="Plants (Basel)">
        <title>Bridging the Gap: Combining Genomics and Transcriptomics Approaches to Understand Stylosanthes scabra, an Orphan Legume from the Brazilian Caatinga.</title>
        <authorList>
            <person name="Ferreira-Neto J.R.C."/>
            <person name="da Silva M.D."/>
            <person name="Binneck E."/>
            <person name="de Melo N.F."/>
            <person name="da Silva R.H."/>
            <person name="de Melo A.L.T.M."/>
            <person name="Pandolfi V."/>
            <person name="Bustamante F.O."/>
            <person name="Brasileiro-Vidal A.C."/>
            <person name="Benko-Iseppon A.M."/>
        </authorList>
    </citation>
    <scope>NUCLEOTIDE SEQUENCE [LARGE SCALE GENOMIC DNA]</scope>
    <source>
        <tissue evidence="2">Leaves</tissue>
    </source>
</reference>
<accession>A0ABU6WZ68</accession>
<keyword evidence="3" id="KW-1185">Reference proteome</keyword>
<protein>
    <recommendedName>
        <fullName evidence="1">MATH domain-containing protein</fullName>
    </recommendedName>
</protein>
<organism evidence="2 3">
    <name type="scientific">Stylosanthes scabra</name>
    <dbReference type="NCBI Taxonomy" id="79078"/>
    <lineage>
        <taxon>Eukaryota</taxon>
        <taxon>Viridiplantae</taxon>
        <taxon>Streptophyta</taxon>
        <taxon>Embryophyta</taxon>
        <taxon>Tracheophyta</taxon>
        <taxon>Spermatophyta</taxon>
        <taxon>Magnoliopsida</taxon>
        <taxon>eudicotyledons</taxon>
        <taxon>Gunneridae</taxon>
        <taxon>Pentapetalae</taxon>
        <taxon>rosids</taxon>
        <taxon>fabids</taxon>
        <taxon>Fabales</taxon>
        <taxon>Fabaceae</taxon>
        <taxon>Papilionoideae</taxon>
        <taxon>50 kb inversion clade</taxon>
        <taxon>dalbergioids sensu lato</taxon>
        <taxon>Dalbergieae</taxon>
        <taxon>Pterocarpus clade</taxon>
        <taxon>Stylosanthes</taxon>
    </lineage>
</organism>
<feature type="domain" description="MATH" evidence="1">
    <location>
        <begin position="74"/>
        <end position="212"/>
    </location>
</feature>
<dbReference type="SUPFAM" id="SSF49599">
    <property type="entry name" value="TRAF domain-like"/>
    <property type="match status" value="1"/>
</dbReference>
<evidence type="ECO:0000313" key="2">
    <source>
        <dbReference type="EMBL" id="MED6190692.1"/>
    </source>
</evidence>
<name>A0ABU6WZ68_9FABA</name>
<dbReference type="InterPro" id="IPR008974">
    <property type="entry name" value="TRAF-like"/>
</dbReference>
<comment type="caution">
    <text evidence="2">The sequence shown here is derived from an EMBL/GenBank/DDBJ whole genome shotgun (WGS) entry which is preliminary data.</text>
</comment>
<dbReference type="CDD" id="cd00121">
    <property type="entry name" value="MATH"/>
    <property type="match status" value="1"/>
</dbReference>
<dbReference type="InterPro" id="IPR002083">
    <property type="entry name" value="MATH/TRAF_dom"/>
</dbReference>
<dbReference type="PROSITE" id="PS50144">
    <property type="entry name" value="MATH"/>
    <property type="match status" value="1"/>
</dbReference>
<sequence>MKNHMKVDLQPMAAKGGTQILFKSLAMCFKSSSTSDEETDFVTKERWLDRLKETTLFHQELQDVRRVETGITDCARYMWTIKNLSKKLNCSKDMKLFSETFFVCNNPYPWRIRLDLDTQVKITNDDKKWLLVELCSVDGTFYYWYHKMKYTISIVNHFGLHTKKTLGTKFQYDPALNPTFATNSPYLEKLEEFYDPDNGYVVNDTCIVVVEVFNRNLPSWYTNIIRSSTRRSKFLVNLEDLCKLREYFVQLLEEVCLAYRTPLENHEIKSKWSQTFREWSFMALGRVLHFVKTNSVEDMNDDACKELQILWDELKVFGLDEFNGFDLHL</sequence>